<name>A0ABU5XPF5_9MYCO</name>
<feature type="compositionally biased region" description="Basic and acidic residues" evidence="5">
    <location>
        <begin position="77"/>
        <end position="96"/>
    </location>
</feature>
<dbReference type="InterPro" id="IPR051794">
    <property type="entry name" value="PG_Endopeptidase_C40"/>
</dbReference>
<accession>A0ABU5XPF5</accession>
<evidence type="ECO:0000313" key="8">
    <source>
        <dbReference type="Proteomes" id="UP001299596"/>
    </source>
</evidence>
<feature type="compositionally biased region" description="Polar residues" evidence="5">
    <location>
        <begin position="127"/>
        <end position="138"/>
    </location>
</feature>
<keyword evidence="8" id="KW-1185">Reference proteome</keyword>
<dbReference type="EMBL" id="JAYJJR010000013">
    <property type="protein sequence ID" value="MEB3022961.1"/>
    <property type="molecule type" value="Genomic_DNA"/>
</dbReference>
<comment type="caution">
    <text evidence="7">The sequence shown here is derived from an EMBL/GenBank/DDBJ whole genome shotgun (WGS) entry which is preliminary data.</text>
</comment>
<evidence type="ECO:0000259" key="6">
    <source>
        <dbReference type="PROSITE" id="PS51935"/>
    </source>
</evidence>
<protein>
    <submittedName>
        <fullName evidence="7">NlpC/P60 family protein</fullName>
    </submittedName>
</protein>
<reference evidence="7 8" key="1">
    <citation type="submission" date="2023-12" db="EMBL/GenBank/DDBJ databases">
        <title>Description of new species of Mycobacterium terrae complex isolated from sewage at the Sao Paulo Zoological Park Foundation in Brazil.</title>
        <authorList>
            <person name="Romagnoli C.L."/>
            <person name="Conceicao E.C."/>
            <person name="Machado E."/>
            <person name="Barreto L.B.P.F."/>
            <person name="Sharma A."/>
            <person name="Silva N.M."/>
            <person name="Marques L.E."/>
            <person name="Juliana M.A."/>
            <person name="Lourenco M.C.S."/>
            <person name="Digiampietri L.A."/>
            <person name="Suffys P.N."/>
            <person name="Viana-Niero C."/>
        </authorList>
    </citation>
    <scope>NUCLEOTIDE SEQUENCE [LARGE SCALE GENOMIC DNA]</scope>
    <source>
        <strain evidence="7 8">MYC098</strain>
    </source>
</reference>
<dbReference type="Gene3D" id="3.90.1720.10">
    <property type="entry name" value="endopeptidase domain like (from Nostoc punctiforme)"/>
    <property type="match status" value="1"/>
</dbReference>
<dbReference type="PROSITE" id="PS51935">
    <property type="entry name" value="NLPC_P60"/>
    <property type="match status" value="1"/>
</dbReference>
<evidence type="ECO:0000256" key="3">
    <source>
        <dbReference type="ARBA" id="ARBA00022801"/>
    </source>
</evidence>
<dbReference type="RefSeq" id="WP_329780225.1">
    <property type="nucleotide sequence ID" value="NZ_JAYJJR010000013.1"/>
</dbReference>
<gene>
    <name evidence="7" type="ORF">K6T79_18120</name>
</gene>
<evidence type="ECO:0000256" key="4">
    <source>
        <dbReference type="ARBA" id="ARBA00022807"/>
    </source>
</evidence>
<dbReference type="InterPro" id="IPR000064">
    <property type="entry name" value="NLP_P60_dom"/>
</dbReference>
<dbReference type="Proteomes" id="UP001299596">
    <property type="component" value="Unassembled WGS sequence"/>
</dbReference>
<feature type="domain" description="NlpC/P60" evidence="6">
    <location>
        <begin position="196"/>
        <end position="336"/>
    </location>
</feature>
<evidence type="ECO:0000256" key="1">
    <source>
        <dbReference type="ARBA" id="ARBA00007074"/>
    </source>
</evidence>
<keyword evidence="4" id="KW-0788">Thiol protease</keyword>
<feature type="region of interest" description="Disordered" evidence="5">
    <location>
        <begin position="52"/>
        <end position="146"/>
    </location>
</feature>
<dbReference type="PANTHER" id="PTHR47359:SF3">
    <property type="entry name" value="NLP_P60 DOMAIN-CONTAINING PROTEIN-RELATED"/>
    <property type="match status" value="1"/>
</dbReference>
<evidence type="ECO:0000313" key="7">
    <source>
        <dbReference type="EMBL" id="MEB3022961.1"/>
    </source>
</evidence>
<keyword evidence="3" id="KW-0378">Hydrolase</keyword>
<keyword evidence="2" id="KW-0645">Protease</keyword>
<sequence>MTSPEIRVNPAEAAGTMAKLSGQFAATGGSLPLSPSGLDPSVAAAVDGQVNNSQQTLSGAGETSRNGKAGAEALGSQDRENSNKAAKVDSDLKTRPGDGGAGGAGRVSRADAPRLTASDLAKLTGAGQYQSPMPTMQTAPAGAPSMPSMPSIPAMPMSGAAAPIQSMLGPAGALSPLFGKLMATGGPKSLPMGAALEGQGGKIQALVKQTLGTPYAWGGGSLDGPSKGISDGGGPADRAGDYNKIGYDCSGLARFMTFQSTGHEIPRTSEAQYAAGTPVSAAQARPGDLFFPNSSGRPPGHVQVYIGNNQVVEAPSSGQTVKISPLRPGEFRRMVA</sequence>
<comment type="similarity">
    <text evidence="1">Belongs to the peptidase C40 family.</text>
</comment>
<evidence type="ECO:0000256" key="2">
    <source>
        <dbReference type="ARBA" id="ARBA00022670"/>
    </source>
</evidence>
<dbReference type="InterPro" id="IPR038765">
    <property type="entry name" value="Papain-like_cys_pep_sf"/>
</dbReference>
<dbReference type="PANTHER" id="PTHR47359">
    <property type="entry name" value="PEPTIDOGLYCAN DL-ENDOPEPTIDASE CWLO"/>
    <property type="match status" value="1"/>
</dbReference>
<feature type="compositionally biased region" description="Polar residues" evidence="5">
    <location>
        <begin position="52"/>
        <end position="66"/>
    </location>
</feature>
<dbReference type="SUPFAM" id="SSF54001">
    <property type="entry name" value="Cysteine proteinases"/>
    <property type="match status" value="1"/>
</dbReference>
<evidence type="ECO:0000256" key="5">
    <source>
        <dbReference type="SAM" id="MobiDB-lite"/>
    </source>
</evidence>
<proteinExistence type="inferred from homology"/>
<dbReference type="Pfam" id="PF00877">
    <property type="entry name" value="NLPC_P60"/>
    <property type="match status" value="1"/>
</dbReference>
<organism evidence="7 8">
    <name type="scientific">[Mycobacterium] crassicus</name>
    <dbReference type="NCBI Taxonomy" id="2872309"/>
    <lineage>
        <taxon>Bacteria</taxon>
        <taxon>Bacillati</taxon>
        <taxon>Actinomycetota</taxon>
        <taxon>Actinomycetes</taxon>
        <taxon>Mycobacteriales</taxon>
        <taxon>Mycobacteriaceae</taxon>
        <taxon>Mycolicibacter</taxon>
    </lineage>
</organism>